<keyword evidence="1" id="KW-0175">Coiled coil</keyword>
<sequence length="521" mass="60485">MSEFSLAMDELIALLENRLAALTSEYKDVQEQISTLQKELRRAEREADMLSAVIHECNSQITTLKLHPAVFSRSPIRRMPSELVCNIFHWVALDGYNCRVADCEVPIAPWKLTHVCRVWRDIARGYASLWTAIRIDIRYSSKYSEIYDQQCDAGEAPEIPRYLPQDALDAQLQLSQPAGLNIEFNIQEDDFFDDELRDSLCTLVKESNRWSRFTLTWARFLDILPLLSQTKGRLARLEYLKLKPGFIHDNYWPSEFADTFFLAPRLREIDVKTSGLDDYHSALWLPHHQLTHVRLRGDPMFIFPILRLQANTLIEAVLYLVEFEEPSLDPPASLELPYLKQLSLTNDWGWERLVMPDLAYLTLSGWRINSSIISMLDRSQCRLQTLDFNDCDIHPDTVRSILRSVSTGLHHLRVGFGKYVRDDFARLILQVLTPSNSFPRLTSLELDVSSNDCSPCGWETEIHQMVCHLLESLWNRPMDIRFLARVRLHPDDAFPDAIRTRIERLRTEGLNVNKLKKEKKD</sequence>
<dbReference type="SUPFAM" id="SSF52047">
    <property type="entry name" value="RNI-like"/>
    <property type="match status" value="1"/>
</dbReference>
<name>A0AAW0AIT2_9AGAR</name>
<evidence type="ECO:0000313" key="3">
    <source>
        <dbReference type="Proteomes" id="UP001362999"/>
    </source>
</evidence>
<feature type="coiled-coil region" evidence="1">
    <location>
        <begin position="12"/>
        <end position="60"/>
    </location>
</feature>
<comment type="caution">
    <text evidence="2">The sequence shown here is derived from an EMBL/GenBank/DDBJ whole genome shotgun (WGS) entry which is preliminary data.</text>
</comment>
<reference evidence="2 3" key="1">
    <citation type="journal article" date="2024" name="J Genomics">
        <title>Draft genome sequencing and assembly of Favolaschia claudopus CIRM-BRFM 2984 isolated from oak limbs.</title>
        <authorList>
            <person name="Navarro D."/>
            <person name="Drula E."/>
            <person name="Chaduli D."/>
            <person name="Cazenave R."/>
            <person name="Ahrendt S."/>
            <person name="Wang J."/>
            <person name="Lipzen A."/>
            <person name="Daum C."/>
            <person name="Barry K."/>
            <person name="Grigoriev I.V."/>
            <person name="Favel A."/>
            <person name="Rosso M.N."/>
            <person name="Martin F."/>
        </authorList>
    </citation>
    <scope>NUCLEOTIDE SEQUENCE [LARGE SCALE GENOMIC DNA]</scope>
    <source>
        <strain evidence="2 3">CIRM-BRFM 2984</strain>
    </source>
</reference>
<proteinExistence type="predicted"/>
<dbReference type="Proteomes" id="UP001362999">
    <property type="component" value="Unassembled WGS sequence"/>
</dbReference>
<protein>
    <recommendedName>
        <fullName evidence="4">F-box domain-containing protein</fullName>
    </recommendedName>
</protein>
<dbReference type="Gene3D" id="3.80.10.10">
    <property type="entry name" value="Ribonuclease Inhibitor"/>
    <property type="match status" value="1"/>
</dbReference>
<evidence type="ECO:0000313" key="2">
    <source>
        <dbReference type="EMBL" id="KAK7013036.1"/>
    </source>
</evidence>
<gene>
    <name evidence="2" type="ORF">R3P38DRAFT_3008126</name>
</gene>
<organism evidence="2 3">
    <name type="scientific">Favolaschia claudopus</name>
    <dbReference type="NCBI Taxonomy" id="2862362"/>
    <lineage>
        <taxon>Eukaryota</taxon>
        <taxon>Fungi</taxon>
        <taxon>Dikarya</taxon>
        <taxon>Basidiomycota</taxon>
        <taxon>Agaricomycotina</taxon>
        <taxon>Agaricomycetes</taxon>
        <taxon>Agaricomycetidae</taxon>
        <taxon>Agaricales</taxon>
        <taxon>Marasmiineae</taxon>
        <taxon>Mycenaceae</taxon>
        <taxon>Favolaschia</taxon>
    </lineage>
</organism>
<dbReference type="InterPro" id="IPR032675">
    <property type="entry name" value="LRR_dom_sf"/>
</dbReference>
<dbReference type="EMBL" id="JAWWNJ010000061">
    <property type="protein sequence ID" value="KAK7013036.1"/>
    <property type="molecule type" value="Genomic_DNA"/>
</dbReference>
<evidence type="ECO:0008006" key="4">
    <source>
        <dbReference type="Google" id="ProtNLM"/>
    </source>
</evidence>
<dbReference type="AlphaFoldDB" id="A0AAW0AIT2"/>
<evidence type="ECO:0000256" key="1">
    <source>
        <dbReference type="SAM" id="Coils"/>
    </source>
</evidence>
<accession>A0AAW0AIT2</accession>
<keyword evidence="3" id="KW-1185">Reference proteome</keyword>